<evidence type="ECO:0000256" key="3">
    <source>
        <dbReference type="ARBA" id="ARBA00022448"/>
    </source>
</evidence>
<dbReference type="Pfam" id="PF03544">
    <property type="entry name" value="TonB_C"/>
    <property type="match status" value="1"/>
</dbReference>
<keyword evidence="9" id="KW-0472">Membrane</keyword>
<dbReference type="PROSITE" id="PS52015">
    <property type="entry name" value="TONB_CTD"/>
    <property type="match status" value="1"/>
</dbReference>
<evidence type="ECO:0000256" key="7">
    <source>
        <dbReference type="ARBA" id="ARBA00022927"/>
    </source>
</evidence>
<evidence type="ECO:0000256" key="2">
    <source>
        <dbReference type="ARBA" id="ARBA00006555"/>
    </source>
</evidence>
<dbReference type="InterPro" id="IPR051045">
    <property type="entry name" value="TonB-dependent_transducer"/>
</dbReference>
<dbReference type="NCBIfam" id="TIGR01352">
    <property type="entry name" value="tonB_Cterm"/>
    <property type="match status" value="1"/>
</dbReference>
<feature type="domain" description="TonB C-terminal" evidence="10">
    <location>
        <begin position="126"/>
        <end position="218"/>
    </location>
</feature>
<proteinExistence type="inferred from homology"/>
<keyword evidence="4" id="KW-1003">Cell membrane</keyword>
<evidence type="ECO:0000256" key="9">
    <source>
        <dbReference type="ARBA" id="ARBA00023136"/>
    </source>
</evidence>
<evidence type="ECO:0000313" key="11">
    <source>
        <dbReference type="EMBL" id="XIA17642.1"/>
    </source>
</evidence>
<organism evidence="11">
    <name type="scientific">Rhodanobacter sp. FW102-FHT14D07</name>
    <dbReference type="NCBI Taxonomy" id="3351462"/>
    <lineage>
        <taxon>Bacteria</taxon>
        <taxon>Pseudomonadati</taxon>
        <taxon>Pseudomonadota</taxon>
        <taxon>Gammaproteobacteria</taxon>
        <taxon>Lysobacterales</taxon>
        <taxon>Rhodanobacteraceae</taxon>
        <taxon>Rhodanobacter</taxon>
    </lineage>
</organism>
<evidence type="ECO:0000256" key="6">
    <source>
        <dbReference type="ARBA" id="ARBA00022692"/>
    </source>
</evidence>
<gene>
    <name evidence="11" type="ORF">ACFYG5_13880</name>
</gene>
<dbReference type="GO" id="GO:0098797">
    <property type="term" value="C:plasma membrane protein complex"/>
    <property type="evidence" value="ECO:0007669"/>
    <property type="project" value="TreeGrafter"/>
</dbReference>
<dbReference type="EMBL" id="CP170721">
    <property type="protein sequence ID" value="XIA17642.1"/>
    <property type="molecule type" value="Genomic_DNA"/>
</dbReference>
<dbReference type="GO" id="GO:0015031">
    <property type="term" value="P:protein transport"/>
    <property type="evidence" value="ECO:0007669"/>
    <property type="project" value="UniProtKB-KW"/>
</dbReference>
<dbReference type="Gene3D" id="3.30.1150.10">
    <property type="match status" value="1"/>
</dbReference>
<dbReference type="SUPFAM" id="SSF74653">
    <property type="entry name" value="TolA/TonB C-terminal domain"/>
    <property type="match status" value="1"/>
</dbReference>
<dbReference type="PANTHER" id="PTHR33446:SF2">
    <property type="entry name" value="PROTEIN TONB"/>
    <property type="match status" value="1"/>
</dbReference>
<evidence type="ECO:0000256" key="1">
    <source>
        <dbReference type="ARBA" id="ARBA00004383"/>
    </source>
</evidence>
<dbReference type="InterPro" id="IPR006260">
    <property type="entry name" value="TonB/TolA_C"/>
</dbReference>
<protein>
    <submittedName>
        <fullName evidence="11">Energy transducer TonB</fullName>
    </submittedName>
</protein>
<reference evidence="11" key="1">
    <citation type="submission" date="2024-10" db="EMBL/GenBank/DDBJ databases">
        <authorList>
            <person name="Lesea H.P."/>
            <person name="Kuehl J.V."/>
            <person name="Chandonia J.-M."/>
        </authorList>
    </citation>
    <scope>NUCLEOTIDE SEQUENCE</scope>
    <source>
        <strain evidence="11">FW102-FHT14D07</strain>
    </source>
</reference>
<keyword evidence="8" id="KW-1133">Transmembrane helix</keyword>
<evidence type="ECO:0000256" key="4">
    <source>
        <dbReference type="ARBA" id="ARBA00022475"/>
    </source>
</evidence>
<evidence type="ECO:0000256" key="8">
    <source>
        <dbReference type="ARBA" id="ARBA00022989"/>
    </source>
</evidence>
<comment type="subcellular location">
    <subcellularLocation>
        <location evidence="1">Cell inner membrane</location>
        <topology evidence="1">Single-pass membrane protein</topology>
        <orientation evidence="1">Periplasmic side</orientation>
    </subcellularLocation>
</comment>
<dbReference type="PANTHER" id="PTHR33446">
    <property type="entry name" value="PROTEIN TONB-RELATED"/>
    <property type="match status" value="1"/>
</dbReference>
<evidence type="ECO:0000256" key="5">
    <source>
        <dbReference type="ARBA" id="ARBA00022519"/>
    </source>
</evidence>
<keyword evidence="3" id="KW-0813">Transport</keyword>
<dbReference type="RefSeq" id="WP_395116156.1">
    <property type="nucleotide sequence ID" value="NZ_CP170721.1"/>
</dbReference>
<dbReference type="GO" id="GO:0055085">
    <property type="term" value="P:transmembrane transport"/>
    <property type="evidence" value="ECO:0007669"/>
    <property type="project" value="InterPro"/>
</dbReference>
<comment type="similarity">
    <text evidence="2">Belongs to the TonB family.</text>
</comment>
<name>A0AB74UQS5_9GAMM</name>
<keyword evidence="7" id="KW-0653">Protein transport</keyword>
<evidence type="ECO:0000259" key="10">
    <source>
        <dbReference type="PROSITE" id="PS52015"/>
    </source>
</evidence>
<dbReference type="GO" id="GO:0031992">
    <property type="term" value="F:energy transducer activity"/>
    <property type="evidence" value="ECO:0007669"/>
    <property type="project" value="TreeGrafter"/>
</dbReference>
<dbReference type="InterPro" id="IPR037682">
    <property type="entry name" value="TonB_C"/>
</dbReference>
<keyword evidence="5" id="KW-0997">Cell inner membrane</keyword>
<keyword evidence="6" id="KW-0812">Transmembrane</keyword>
<accession>A0AB74UQS5</accession>
<sequence length="218" mass="22657">MSSISLPLAQARPEPARIAALSAAIALNLAVILIAARPLPVSLPTLPRLVPPPALVRLISPSPQPPAPPPVELKPLPQALPTPQVMPHPVVARVPSMPVADGQLAAPVQDAAPAAATDSGTPAPVAAVEASLAYLAHPITYPAHALRGHLEGTVVLRVLVDETGKPLEVGVLRSSGHAELDRSAREQVLAHWRFQPAIVNGHATRAWASVPVTFTLRG</sequence>
<dbReference type="AlphaFoldDB" id="A0AB74UQS5"/>